<accession>R0H634</accession>
<feature type="domain" description="Agenet" evidence="5">
    <location>
        <begin position="85"/>
        <end position="141"/>
    </location>
</feature>
<dbReference type="CDD" id="cd20406">
    <property type="entry name" value="Tudor_Agenet_AtDUF_rpt2_4"/>
    <property type="match status" value="1"/>
</dbReference>
<evidence type="ECO:0000313" key="6">
    <source>
        <dbReference type="EMBL" id="EOA20245.1"/>
    </source>
</evidence>
<feature type="coiled-coil region" evidence="3">
    <location>
        <begin position="526"/>
        <end position="567"/>
    </location>
</feature>
<dbReference type="AlphaFoldDB" id="R0H634"/>
<dbReference type="CDD" id="cd20405">
    <property type="entry name" value="Tudor_Agenet_AtDUF_rpt1_3"/>
    <property type="match status" value="1"/>
</dbReference>
<dbReference type="Proteomes" id="UP000029121">
    <property type="component" value="Unassembled WGS sequence"/>
</dbReference>
<evidence type="ECO:0000256" key="3">
    <source>
        <dbReference type="SAM" id="Coils"/>
    </source>
</evidence>
<keyword evidence="2" id="KW-0341">Growth regulation</keyword>
<feature type="compositionally biased region" description="Basic and acidic residues" evidence="4">
    <location>
        <begin position="376"/>
        <end position="386"/>
    </location>
</feature>
<feature type="region of interest" description="Disordered" evidence="4">
    <location>
        <begin position="312"/>
        <end position="346"/>
    </location>
</feature>
<feature type="region of interest" description="Disordered" evidence="4">
    <location>
        <begin position="359"/>
        <end position="392"/>
    </location>
</feature>
<keyword evidence="1" id="KW-0813">Transport</keyword>
<proteinExistence type="predicted"/>
<dbReference type="InterPro" id="IPR014002">
    <property type="entry name" value="Agenet_dom_plant"/>
</dbReference>
<protein>
    <recommendedName>
        <fullName evidence="5">Agenet domain-containing protein</fullName>
    </recommendedName>
</protein>
<evidence type="ECO:0000256" key="2">
    <source>
        <dbReference type="ARBA" id="ARBA00022604"/>
    </source>
</evidence>
<dbReference type="OrthoDB" id="687110at2759"/>
<evidence type="ECO:0000259" key="5">
    <source>
        <dbReference type="SMART" id="SM00743"/>
    </source>
</evidence>
<feature type="domain" description="Agenet" evidence="5">
    <location>
        <begin position="10"/>
        <end position="81"/>
    </location>
</feature>
<sequence>MGRLFSSEKLSLREGCEVEVSYNNNVIEGVWFKAIIEAKPPTNPSSVSKELFVRLLKDDSSTPLCEIIHKASIRPIPPKSVQALIDIEIGTIVDADYKQAWWTGFVVKEISDGKCFVFFDSLSDIILFDRKHLRPHLEWVDKQISSWWFTESTRNSEFLKRLAEEPMFSPGTMVELSSKRNGDEVVWVPAMVIKEFKEDDGDDYKYIVKDMPLIGKSYESRPTKTVDLRSLRPIPPSIRVEEYQLEEFIEVYNDGIGWRQGRFMENQVLVMGSLSQKWCVLLMEATKKKMMFKKSDLRPLKVWEDGVWKKRELSSTQGPGDEMGESVMNGNEFDPPVTPPPGITTTPLKQIEAETQRKIFSKKPLPRIQRGSGNDSTRENENSKDINRKRKREDNICSVARVEEDKAKDTTMVLPFEKKLPIWKTLESMEVFKTVPQSPHFSLLAETREESREMLAVGMMLTFSGLLEEVKLLPLSETISSFISVSKSLAELEKHGFNVKAAQLRIYKLLTIKSMQSKKKEELKGAKKATAEKESAKVENERKILELQRLNEEMEKEIAQSKSCEAKIVQQLDVVKLEFQATTSAPW</sequence>
<dbReference type="eggNOG" id="ENOG502QTQX">
    <property type="taxonomic scope" value="Eukaryota"/>
</dbReference>
<dbReference type="SMART" id="SM00743">
    <property type="entry name" value="Agenet"/>
    <property type="match status" value="3"/>
</dbReference>
<name>R0H634_9BRAS</name>
<dbReference type="PANTHER" id="PTHR31917:SF50">
    <property type="entry name" value="DUF724 DOMAIN-CONTAINING PROTEIN 1-RELATED"/>
    <property type="match status" value="1"/>
</dbReference>
<dbReference type="KEGG" id="crb:17882321"/>
<dbReference type="EMBL" id="KB870810">
    <property type="protein sequence ID" value="EOA20245.1"/>
    <property type="molecule type" value="Genomic_DNA"/>
</dbReference>
<keyword evidence="3" id="KW-0175">Coiled coil</keyword>
<keyword evidence="7" id="KW-1185">Reference proteome</keyword>
<gene>
    <name evidence="6" type="ORF">CARUB_v10000545mg</name>
</gene>
<dbReference type="InterPro" id="IPR008395">
    <property type="entry name" value="Agenet-like_dom"/>
</dbReference>
<evidence type="ECO:0000256" key="4">
    <source>
        <dbReference type="SAM" id="MobiDB-lite"/>
    </source>
</evidence>
<dbReference type="PANTHER" id="PTHR31917">
    <property type="entry name" value="AGENET DOMAIN-CONTAINING PROTEIN-RELATED"/>
    <property type="match status" value="1"/>
</dbReference>
<reference evidence="7" key="1">
    <citation type="journal article" date="2013" name="Nat. Genet.">
        <title>The Capsella rubella genome and the genomic consequences of rapid mating system evolution.</title>
        <authorList>
            <person name="Slotte T."/>
            <person name="Hazzouri K.M."/>
            <person name="Agren J.A."/>
            <person name="Koenig D."/>
            <person name="Maumus F."/>
            <person name="Guo Y.L."/>
            <person name="Steige K."/>
            <person name="Platts A.E."/>
            <person name="Escobar J.S."/>
            <person name="Newman L.K."/>
            <person name="Wang W."/>
            <person name="Mandakova T."/>
            <person name="Vello E."/>
            <person name="Smith L.M."/>
            <person name="Henz S.R."/>
            <person name="Steffen J."/>
            <person name="Takuno S."/>
            <person name="Brandvain Y."/>
            <person name="Coop G."/>
            <person name="Andolfatto P."/>
            <person name="Hu T.T."/>
            <person name="Blanchette M."/>
            <person name="Clark R.M."/>
            <person name="Quesneville H."/>
            <person name="Nordborg M."/>
            <person name="Gaut B.S."/>
            <person name="Lysak M.A."/>
            <person name="Jenkins J."/>
            <person name="Grimwood J."/>
            <person name="Chapman J."/>
            <person name="Prochnik S."/>
            <person name="Shu S."/>
            <person name="Rokhsar D."/>
            <person name="Schmutz J."/>
            <person name="Weigel D."/>
            <person name="Wright S.I."/>
        </authorList>
    </citation>
    <scope>NUCLEOTIDE SEQUENCE [LARGE SCALE GENOMIC DNA]</scope>
    <source>
        <strain evidence="7">cv. Monte Gargano</strain>
    </source>
</reference>
<dbReference type="Pfam" id="PF05641">
    <property type="entry name" value="Agenet"/>
    <property type="match status" value="2"/>
</dbReference>
<organism evidence="6 7">
    <name type="scientific">Capsella rubella</name>
    <dbReference type="NCBI Taxonomy" id="81985"/>
    <lineage>
        <taxon>Eukaryota</taxon>
        <taxon>Viridiplantae</taxon>
        <taxon>Streptophyta</taxon>
        <taxon>Embryophyta</taxon>
        <taxon>Tracheophyta</taxon>
        <taxon>Spermatophyta</taxon>
        <taxon>Magnoliopsida</taxon>
        <taxon>eudicotyledons</taxon>
        <taxon>Gunneridae</taxon>
        <taxon>Pentapetalae</taxon>
        <taxon>rosids</taxon>
        <taxon>malvids</taxon>
        <taxon>Brassicales</taxon>
        <taxon>Brassicaceae</taxon>
        <taxon>Camelineae</taxon>
        <taxon>Capsella</taxon>
    </lineage>
</organism>
<feature type="domain" description="Agenet" evidence="5">
    <location>
        <begin position="166"/>
        <end position="239"/>
    </location>
</feature>
<evidence type="ECO:0000313" key="7">
    <source>
        <dbReference type="Proteomes" id="UP000029121"/>
    </source>
</evidence>
<evidence type="ECO:0000256" key="1">
    <source>
        <dbReference type="ARBA" id="ARBA00022448"/>
    </source>
</evidence>
<dbReference type="InterPro" id="IPR007930">
    <property type="entry name" value="DUF724"/>
</dbReference>
<dbReference type="Pfam" id="PF05266">
    <property type="entry name" value="DUF724"/>
    <property type="match status" value="1"/>
</dbReference>